<dbReference type="HAMAP" id="MF_00409">
    <property type="entry name" value="LpxK"/>
    <property type="match status" value="1"/>
</dbReference>
<evidence type="ECO:0000256" key="3">
    <source>
        <dbReference type="ARBA" id="ARBA00012071"/>
    </source>
</evidence>
<comment type="catalytic activity">
    <reaction evidence="13">
        <text>a lipid A disaccharide + ATP = a lipid IVA + ADP + H(+)</text>
        <dbReference type="Rhea" id="RHEA:67840"/>
        <dbReference type="ChEBI" id="CHEBI:15378"/>
        <dbReference type="ChEBI" id="CHEBI:30616"/>
        <dbReference type="ChEBI" id="CHEBI:176343"/>
        <dbReference type="ChEBI" id="CHEBI:176425"/>
        <dbReference type="ChEBI" id="CHEBI:456216"/>
        <dbReference type="EC" id="2.7.1.130"/>
    </reaction>
</comment>
<dbReference type="GO" id="GO:0009245">
    <property type="term" value="P:lipid A biosynthetic process"/>
    <property type="evidence" value="ECO:0007669"/>
    <property type="project" value="UniProtKB-UniRule"/>
</dbReference>
<evidence type="ECO:0000256" key="4">
    <source>
        <dbReference type="ARBA" id="ARBA00016436"/>
    </source>
</evidence>
<dbReference type="AlphaFoldDB" id="A0A8J3GHS1"/>
<dbReference type="GO" id="GO:0005886">
    <property type="term" value="C:plasma membrane"/>
    <property type="evidence" value="ECO:0007669"/>
    <property type="project" value="TreeGrafter"/>
</dbReference>
<dbReference type="Pfam" id="PF02606">
    <property type="entry name" value="LpxK"/>
    <property type="match status" value="1"/>
</dbReference>
<gene>
    <name evidence="13 14" type="primary">lpxK</name>
    <name evidence="14" type="ORF">GCM10010136_12450</name>
</gene>
<evidence type="ECO:0000313" key="14">
    <source>
        <dbReference type="EMBL" id="GHC67912.1"/>
    </source>
</evidence>
<dbReference type="PANTHER" id="PTHR42724">
    <property type="entry name" value="TETRAACYLDISACCHARIDE 4'-KINASE"/>
    <property type="match status" value="1"/>
</dbReference>
<evidence type="ECO:0000256" key="1">
    <source>
        <dbReference type="ARBA" id="ARBA00002274"/>
    </source>
</evidence>
<dbReference type="GO" id="GO:0009029">
    <property type="term" value="F:lipid-A 4'-kinase activity"/>
    <property type="evidence" value="ECO:0007669"/>
    <property type="project" value="UniProtKB-UniRule"/>
</dbReference>
<dbReference type="GO" id="GO:0005524">
    <property type="term" value="F:ATP binding"/>
    <property type="evidence" value="ECO:0007669"/>
    <property type="project" value="UniProtKB-UniRule"/>
</dbReference>
<keyword evidence="6 13" id="KW-0441">Lipid A biosynthesis</keyword>
<evidence type="ECO:0000256" key="2">
    <source>
        <dbReference type="ARBA" id="ARBA00004870"/>
    </source>
</evidence>
<dbReference type="InterPro" id="IPR003758">
    <property type="entry name" value="LpxK"/>
</dbReference>
<evidence type="ECO:0000256" key="13">
    <source>
        <dbReference type="HAMAP-Rule" id="MF_00409"/>
    </source>
</evidence>
<dbReference type="PANTHER" id="PTHR42724:SF1">
    <property type="entry name" value="TETRAACYLDISACCHARIDE 4'-KINASE, MITOCHONDRIAL-RELATED"/>
    <property type="match status" value="1"/>
</dbReference>
<comment type="similarity">
    <text evidence="13">Belongs to the LpxK family.</text>
</comment>
<dbReference type="EC" id="2.7.1.130" evidence="3 13"/>
<evidence type="ECO:0000256" key="8">
    <source>
        <dbReference type="ARBA" id="ARBA00022741"/>
    </source>
</evidence>
<evidence type="ECO:0000256" key="12">
    <source>
        <dbReference type="ARBA" id="ARBA00029757"/>
    </source>
</evidence>
<dbReference type="SUPFAM" id="SSF52540">
    <property type="entry name" value="P-loop containing nucleoside triphosphate hydrolases"/>
    <property type="match status" value="1"/>
</dbReference>
<keyword evidence="11 13" id="KW-0443">Lipid metabolism</keyword>
<evidence type="ECO:0000256" key="11">
    <source>
        <dbReference type="ARBA" id="ARBA00023098"/>
    </source>
</evidence>
<comment type="pathway">
    <text evidence="2 13">Glycolipid biosynthesis; lipid IV(A) biosynthesis; lipid IV(A) from (3R)-3-hydroxytetradecanoyl-[acyl-carrier-protein] and UDP-N-acetyl-alpha-D-glucosamine: step 6/6.</text>
</comment>
<proteinExistence type="inferred from homology"/>
<keyword evidence="5 13" id="KW-0444">Lipid biosynthesis</keyword>
<keyword evidence="9 13" id="KW-0418">Kinase</keyword>
<evidence type="ECO:0000256" key="6">
    <source>
        <dbReference type="ARBA" id="ARBA00022556"/>
    </source>
</evidence>
<evidence type="ECO:0000256" key="7">
    <source>
        <dbReference type="ARBA" id="ARBA00022679"/>
    </source>
</evidence>
<evidence type="ECO:0000256" key="9">
    <source>
        <dbReference type="ARBA" id="ARBA00022777"/>
    </source>
</evidence>
<dbReference type="Proteomes" id="UP000641137">
    <property type="component" value="Unassembled WGS sequence"/>
</dbReference>
<dbReference type="GO" id="GO:0009244">
    <property type="term" value="P:lipopolysaccharide core region biosynthetic process"/>
    <property type="evidence" value="ECO:0007669"/>
    <property type="project" value="TreeGrafter"/>
</dbReference>
<comment type="function">
    <text evidence="1 13">Transfers the gamma-phosphate of ATP to the 4'-position of a tetraacyldisaccharide 1-phosphate intermediate (termed DS-1-P) to form tetraacyldisaccharide 1,4'-bis-phosphate (lipid IVA).</text>
</comment>
<evidence type="ECO:0000256" key="5">
    <source>
        <dbReference type="ARBA" id="ARBA00022516"/>
    </source>
</evidence>
<keyword evidence="7 13" id="KW-0808">Transferase</keyword>
<reference evidence="14" key="2">
    <citation type="submission" date="2020-09" db="EMBL/GenBank/DDBJ databases">
        <authorList>
            <person name="Sun Q."/>
            <person name="Kim S."/>
        </authorList>
    </citation>
    <scope>NUCLEOTIDE SEQUENCE</scope>
    <source>
        <strain evidence="14">KCTC 42097</strain>
    </source>
</reference>
<feature type="binding site" evidence="13">
    <location>
        <begin position="54"/>
        <end position="61"/>
    </location>
    <ligand>
        <name>ATP</name>
        <dbReference type="ChEBI" id="CHEBI:30616"/>
    </ligand>
</feature>
<dbReference type="RefSeq" id="WP_189488949.1">
    <property type="nucleotide sequence ID" value="NZ_BMZO01000003.1"/>
</dbReference>
<dbReference type="NCBIfam" id="TIGR00682">
    <property type="entry name" value="lpxK"/>
    <property type="match status" value="1"/>
</dbReference>
<sequence length="342" mass="36571">MVGNAPDFWWEERSWKALALTPAALAYDAVARRRMVQAPRLPVPIPVICVGNFTVGGTGKTPVAVEIAKAAKARGLNPGFLTRGHGGTVGALPHIVKPGRDLARHVGDEPLLLAEHGIVCVSRDRHAGAQRLLARGCDFAIMDDGFQSARIHIDYALQVVDAVRGIGNGKVLPAGPLRASLSTQMRFTDALMVTGKGDGATALIRMAARAAKPVYHAFVEPMNAESIAGKRVLAFAGIGHPPKFFETVKECGADLVQADSFPDHHGFTDTEIAELGETLERRGLIAVTTAKDAARMRSGSKAAQAFLTHCVVLDICLRFDPAGIAERIVGETIARAQRRRFP</sequence>
<name>A0A8J3GHS1_9HYPH</name>
<accession>A0A8J3GHS1</accession>
<organism evidence="14 15">
    <name type="scientific">Limoniibacter endophyticus</name>
    <dbReference type="NCBI Taxonomy" id="1565040"/>
    <lineage>
        <taxon>Bacteria</taxon>
        <taxon>Pseudomonadati</taxon>
        <taxon>Pseudomonadota</taxon>
        <taxon>Alphaproteobacteria</taxon>
        <taxon>Hyphomicrobiales</taxon>
        <taxon>Bartonellaceae</taxon>
        <taxon>Limoniibacter</taxon>
    </lineage>
</organism>
<keyword evidence="8 13" id="KW-0547">Nucleotide-binding</keyword>
<reference evidence="14" key="1">
    <citation type="journal article" date="2014" name="Int. J. Syst. Evol. Microbiol.">
        <title>Complete genome sequence of Corynebacterium casei LMG S-19264T (=DSM 44701T), isolated from a smear-ripened cheese.</title>
        <authorList>
            <consortium name="US DOE Joint Genome Institute (JGI-PGF)"/>
            <person name="Walter F."/>
            <person name="Albersmeier A."/>
            <person name="Kalinowski J."/>
            <person name="Ruckert C."/>
        </authorList>
    </citation>
    <scope>NUCLEOTIDE SEQUENCE</scope>
    <source>
        <strain evidence="14">KCTC 42097</strain>
    </source>
</reference>
<evidence type="ECO:0000313" key="15">
    <source>
        <dbReference type="Proteomes" id="UP000641137"/>
    </source>
</evidence>
<evidence type="ECO:0000256" key="10">
    <source>
        <dbReference type="ARBA" id="ARBA00022840"/>
    </source>
</evidence>
<dbReference type="UniPathway" id="UPA00359">
    <property type="reaction ID" value="UER00482"/>
</dbReference>
<keyword evidence="10 13" id="KW-0067">ATP-binding</keyword>
<keyword evidence="15" id="KW-1185">Reference proteome</keyword>
<dbReference type="EMBL" id="BMZO01000003">
    <property type="protein sequence ID" value="GHC67912.1"/>
    <property type="molecule type" value="Genomic_DNA"/>
</dbReference>
<dbReference type="InterPro" id="IPR027417">
    <property type="entry name" value="P-loop_NTPase"/>
</dbReference>
<protein>
    <recommendedName>
        <fullName evidence="4 13">Tetraacyldisaccharide 4'-kinase</fullName>
        <ecNumber evidence="3 13">2.7.1.130</ecNumber>
    </recommendedName>
    <alternativeName>
        <fullName evidence="12 13">Lipid A 4'-kinase</fullName>
    </alternativeName>
</protein>
<comment type="caution">
    <text evidence="14">The sequence shown here is derived from an EMBL/GenBank/DDBJ whole genome shotgun (WGS) entry which is preliminary data.</text>
</comment>